<dbReference type="EMBL" id="UIDG01000012">
    <property type="protein sequence ID" value="SUS03685.1"/>
    <property type="molecule type" value="Genomic_DNA"/>
</dbReference>
<keyword evidence="1" id="KW-0282">Flagellum</keyword>
<sequence>MSTGFSAAEEALYHKTARAVLAQLRKTGNPAALLPVLRVAQKRFDRAFDAAPAGARATVACRAGCGTCCHVPVGAQAHEVLIAAEYIQTHSTCADLEAVIARVAVHRAAFAGRTPDERLAQRRPCALLVEENCSIYGARPGSCRSHHSHDLDGCRTNLAAGIDRVDVLIPAIRGRMFAVMLAIDQAAEAAGFDAQAYDFGSALHEALTDSLCVVRWLRRQPAFSAACQE</sequence>
<dbReference type="InterPro" id="IPR005358">
    <property type="entry name" value="Puta_zinc/iron-chelating_dom"/>
</dbReference>
<reference evidence="1" key="1">
    <citation type="submission" date="2018-07" db="EMBL/GenBank/DDBJ databases">
        <authorList>
            <person name="Quirk P.G."/>
            <person name="Krulwich T.A."/>
        </authorList>
    </citation>
    <scope>NUCLEOTIDE SEQUENCE</scope>
</reference>
<protein>
    <submittedName>
        <fullName evidence="1">Flagellin N-methylase</fullName>
    </submittedName>
</protein>
<name>A0A380T7Y4_9ZZZZ</name>
<gene>
    <name evidence="1" type="ORF">DF3PB_1090005</name>
</gene>
<keyword evidence="1" id="KW-0489">Methyltransferase</keyword>
<proteinExistence type="predicted"/>
<dbReference type="GO" id="GO:0032259">
    <property type="term" value="P:methylation"/>
    <property type="evidence" value="ECO:0007669"/>
    <property type="project" value="UniProtKB-KW"/>
</dbReference>
<accession>A0A380T7Y4</accession>
<keyword evidence="1" id="KW-0808">Transferase</keyword>
<organism evidence="1">
    <name type="scientific">metagenome</name>
    <dbReference type="NCBI Taxonomy" id="256318"/>
    <lineage>
        <taxon>unclassified sequences</taxon>
        <taxon>metagenomes</taxon>
    </lineage>
</organism>
<dbReference type="GO" id="GO:0008168">
    <property type="term" value="F:methyltransferase activity"/>
    <property type="evidence" value="ECO:0007669"/>
    <property type="project" value="UniProtKB-KW"/>
</dbReference>
<dbReference type="AlphaFoldDB" id="A0A380T7Y4"/>
<keyword evidence="1" id="KW-0966">Cell projection</keyword>
<evidence type="ECO:0000313" key="1">
    <source>
        <dbReference type="EMBL" id="SUS03685.1"/>
    </source>
</evidence>
<keyword evidence="1" id="KW-0969">Cilium</keyword>
<dbReference type="Pfam" id="PF03692">
    <property type="entry name" value="CxxCxxCC"/>
    <property type="match status" value="1"/>
</dbReference>